<feature type="region of interest" description="Disordered" evidence="5">
    <location>
        <begin position="1"/>
        <end position="36"/>
    </location>
</feature>
<dbReference type="EMBL" id="JANBVO010000007">
    <property type="protein sequence ID" value="KAJ9150896.1"/>
    <property type="molecule type" value="Genomic_DNA"/>
</dbReference>
<dbReference type="PROSITE" id="PS00463">
    <property type="entry name" value="ZN2_CY6_FUNGAL_1"/>
    <property type="match status" value="1"/>
</dbReference>
<dbReference type="AlphaFoldDB" id="A0AA38RJH9"/>
<dbReference type="GO" id="GO:0005634">
    <property type="term" value="C:nucleus"/>
    <property type="evidence" value="ECO:0007669"/>
    <property type="project" value="UniProtKB-SubCell"/>
</dbReference>
<organism evidence="7 8">
    <name type="scientific">Pleurostoma richardsiae</name>
    <dbReference type="NCBI Taxonomy" id="41990"/>
    <lineage>
        <taxon>Eukaryota</taxon>
        <taxon>Fungi</taxon>
        <taxon>Dikarya</taxon>
        <taxon>Ascomycota</taxon>
        <taxon>Pezizomycotina</taxon>
        <taxon>Sordariomycetes</taxon>
        <taxon>Sordariomycetidae</taxon>
        <taxon>Calosphaeriales</taxon>
        <taxon>Pleurostomataceae</taxon>
        <taxon>Pleurostoma</taxon>
    </lineage>
</organism>
<evidence type="ECO:0000256" key="3">
    <source>
        <dbReference type="ARBA" id="ARBA00023125"/>
    </source>
</evidence>
<keyword evidence="2" id="KW-0479">Metal-binding</keyword>
<dbReference type="PANTHER" id="PTHR46910:SF3">
    <property type="entry name" value="HALOTOLERANCE PROTEIN 9-RELATED"/>
    <property type="match status" value="1"/>
</dbReference>
<dbReference type="PANTHER" id="PTHR46910">
    <property type="entry name" value="TRANSCRIPTION FACTOR PDR1"/>
    <property type="match status" value="1"/>
</dbReference>
<feature type="region of interest" description="Disordered" evidence="5">
    <location>
        <begin position="633"/>
        <end position="655"/>
    </location>
</feature>
<keyword evidence="8" id="KW-1185">Reference proteome</keyword>
<dbReference type="SMART" id="SM00066">
    <property type="entry name" value="GAL4"/>
    <property type="match status" value="1"/>
</dbReference>
<protein>
    <submittedName>
        <fullName evidence="7">Nitrogen assimilation transcription factor nit-4</fullName>
    </submittedName>
</protein>
<sequence>MYSFRSIAPSTAAAQDGTDGEDSGGSRTPSVPLAKKPRAVAHACKVCRQRKAKCDGGRPKCGPCKAKGAGCGYDDDSKPGVESMRVRLAALEEVVKILQDGPMDEAQNLLEKMRLTKELPDTSGVRGPSQPQVDPVPSGSRRSALPFPDVATCQQAVDGFFNCSGKLFHVFSPSQVAAWYGYVFRGDGSSTLGGDDDDDDDYDDKAKAAACCLSALCAVGCHYIAGDVPLAVQEAFYEIARSHFEDIIDVQPLNAIKVCTLLAMYNVMNKATVALAYVEIGLSMARRHHLHDRSYRHNVITPDAWLDYRRTWRTLMFITSWTSSTLGYISGNDALSRAIPLSEMDVDASSDIVDTVQAEMTKIVLLKSQILRAHLASKELTVLATRSVLDDLQRWHEQVPEALRMHKLYGHGSVADTVVRRSIYHVHLLYLGAIILLFRRVAWQYVRSHHLGGGGDDEPEVPPSPFDVMTLDLAQQGLTAAEQSARIFNLLQEEDGIFRRCWLVIFQAYASCVIILHAVAQKQIFNHDPAVWDEDLQLASHSLSALEYCGAGDIVAARFHARLQPFYDELVAWRIDEVDGAVDDEQEAAAPPPDHGYGPAYLLHIPPGSSPRPARLSRALLAILCRPFSGPDATDEDDDVLGSDRGFGPQDVVGGDGDAYHPASPFSWNVRGMGLEPGRLSGVLHADGDMAAGHRFLDSRHPSGWSSDPGMMHMR</sequence>
<evidence type="ECO:0000313" key="7">
    <source>
        <dbReference type="EMBL" id="KAJ9150896.1"/>
    </source>
</evidence>
<dbReference type="InterPro" id="IPR001138">
    <property type="entry name" value="Zn2Cys6_DnaBD"/>
</dbReference>
<dbReference type="InterPro" id="IPR050987">
    <property type="entry name" value="AtrR-like"/>
</dbReference>
<dbReference type="PROSITE" id="PS50048">
    <property type="entry name" value="ZN2_CY6_FUNGAL_2"/>
    <property type="match status" value="1"/>
</dbReference>
<dbReference type="CDD" id="cd12148">
    <property type="entry name" value="fungal_TF_MHR"/>
    <property type="match status" value="1"/>
</dbReference>
<proteinExistence type="predicted"/>
<dbReference type="Proteomes" id="UP001174694">
    <property type="component" value="Unassembled WGS sequence"/>
</dbReference>
<evidence type="ECO:0000259" key="6">
    <source>
        <dbReference type="PROSITE" id="PS50048"/>
    </source>
</evidence>
<gene>
    <name evidence="7" type="ORF">NKR23_g3507</name>
</gene>
<keyword evidence="3" id="KW-0238">DNA-binding</keyword>
<dbReference type="CDD" id="cd00067">
    <property type="entry name" value="GAL4"/>
    <property type="match status" value="1"/>
</dbReference>
<dbReference type="SUPFAM" id="SSF57701">
    <property type="entry name" value="Zn2/Cys6 DNA-binding domain"/>
    <property type="match status" value="1"/>
</dbReference>
<dbReference type="Pfam" id="PF00172">
    <property type="entry name" value="Zn_clus"/>
    <property type="match status" value="1"/>
</dbReference>
<dbReference type="Gene3D" id="4.10.240.10">
    <property type="entry name" value="Zn(2)-C6 fungal-type DNA-binding domain"/>
    <property type="match status" value="1"/>
</dbReference>
<evidence type="ECO:0000313" key="8">
    <source>
        <dbReference type="Proteomes" id="UP001174694"/>
    </source>
</evidence>
<evidence type="ECO:0000256" key="2">
    <source>
        <dbReference type="ARBA" id="ARBA00022723"/>
    </source>
</evidence>
<comment type="caution">
    <text evidence="7">The sequence shown here is derived from an EMBL/GenBank/DDBJ whole genome shotgun (WGS) entry which is preliminary data.</text>
</comment>
<dbReference type="GO" id="GO:0000981">
    <property type="term" value="F:DNA-binding transcription factor activity, RNA polymerase II-specific"/>
    <property type="evidence" value="ECO:0007669"/>
    <property type="project" value="InterPro"/>
</dbReference>
<feature type="region of interest" description="Disordered" evidence="5">
    <location>
        <begin position="119"/>
        <end position="141"/>
    </location>
</feature>
<reference evidence="7" key="1">
    <citation type="submission" date="2022-07" db="EMBL/GenBank/DDBJ databases">
        <title>Fungi with potential for degradation of polypropylene.</title>
        <authorList>
            <person name="Gostincar C."/>
        </authorList>
    </citation>
    <scope>NUCLEOTIDE SEQUENCE</scope>
    <source>
        <strain evidence="7">EXF-13308</strain>
    </source>
</reference>
<evidence type="ECO:0000256" key="5">
    <source>
        <dbReference type="SAM" id="MobiDB-lite"/>
    </source>
</evidence>
<evidence type="ECO:0000256" key="4">
    <source>
        <dbReference type="ARBA" id="ARBA00023242"/>
    </source>
</evidence>
<name>A0AA38RJH9_9PEZI</name>
<feature type="domain" description="Zn(2)-C6 fungal-type" evidence="6">
    <location>
        <begin position="43"/>
        <end position="73"/>
    </location>
</feature>
<dbReference type="GO" id="GO:0003677">
    <property type="term" value="F:DNA binding"/>
    <property type="evidence" value="ECO:0007669"/>
    <property type="project" value="UniProtKB-KW"/>
</dbReference>
<comment type="subcellular location">
    <subcellularLocation>
        <location evidence="1">Nucleus</location>
    </subcellularLocation>
</comment>
<dbReference type="GO" id="GO:0008270">
    <property type="term" value="F:zinc ion binding"/>
    <property type="evidence" value="ECO:0007669"/>
    <property type="project" value="InterPro"/>
</dbReference>
<dbReference type="InterPro" id="IPR036864">
    <property type="entry name" value="Zn2-C6_fun-type_DNA-bd_sf"/>
</dbReference>
<evidence type="ECO:0000256" key="1">
    <source>
        <dbReference type="ARBA" id="ARBA00004123"/>
    </source>
</evidence>
<accession>A0AA38RJH9</accession>
<keyword evidence="4" id="KW-0539">Nucleus</keyword>